<feature type="domain" description="GST N-terminal" evidence="2">
    <location>
        <begin position="1"/>
        <end position="81"/>
    </location>
</feature>
<dbReference type="Gene3D" id="3.40.30.10">
    <property type="entry name" value="Glutaredoxin"/>
    <property type="match status" value="1"/>
</dbReference>
<dbReference type="InterPro" id="IPR010987">
    <property type="entry name" value="Glutathione-S-Trfase_C-like"/>
</dbReference>
<dbReference type="PROSITE" id="PS50405">
    <property type="entry name" value="GST_CTER"/>
    <property type="match status" value="1"/>
</dbReference>
<dbReference type="SUPFAM" id="SSF52833">
    <property type="entry name" value="Thioredoxin-like"/>
    <property type="match status" value="1"/>
</dbReference>
<evidence type="ECO:0000313" key="5">
    <source>
        <dbReference type="Proteomes" id="UP000829817"/>
    </source>
</evidence>
<dbReference type="InterPro" id="IPR036249">
    <property type="entry name" value="Thioredoxin-like_sf"/>
</dbReference>
<reference evidence="4 5" key="1">
    <citation type="journal article" date="2022" name="Res Sq">
        <title>Evolution of multicellular longitudinally dividing oral cavity symbionts (Neisseriaceae).</title>
        <authorList>
            <person name="Nyongesa S."/>
            <person name="Weber P."/>
            <person name="Bernet E."/>
            <person name="Pullido F."/>
            <person name="Nieckarz M."/>
            <person name="Delaby M."/>
            <person name="Nieves C."/>
            <person name="Viehboeck T."/>
            <person name="Krause N."/>
            <person name="Rivera-Millot A."/>
            <person name="Nakamura A."/>
            <person name="Vischer N."/>
            <person name="VanNieuwenhze M."/>
            <person name="Brun Y."/>
            <person name="Cava F."/>
            <person name="Bulgheresi S."/>
            <person name="Veyrier F."/>
        </authorList>
    </citation>
    <scope>NUCLEOTIDE SEQUENCE [LARGE SCALE GENOMIC DNA]</scope>
    <source>
        <strain evidence="4 5">CCUG 63373m</strain>
    </source>
</reference>
<organism evidence="4 5">
    <name type="scientific">Uruburuella testudinis</name>
    <dbReference type="NCBI Taxonomy" id="1282863"/>
    <lineage>
        <taxon>Bacteria</taxon>
        <taxon>Pseudomonadati</taxon>
        <taxon>Pseudomonadota</taxon>
        <taxon>Betaproteobacteria</taxon>
        <taxon>Neisseriales</taxon>
        <taxon>Neisseriaceae</taxon>
        <taxon>Uruburuella</taxon>
    </lineage>
</organism>
<dbReference type="Pfam" id="PF00043">
    <property type="entry name" value="GST_C"/>
    <property type="match status" value="1"/>
</dbReference>
<proteinExistence type="inferred from homology"/>
<name>A0ABY4DSH5_9NEIS</name>
<protein>
    <submittedName>
        <fullName evidence="4">Glutathione S-transferase</fullName>
    </submittedName>
</protein>
<dbReference type="SFLD" id="SFLDG00358">
    <property type="entry name" value="Main_(cytGST)"/>
    <property type="match status" value="1"/>
</dbReference>
<dbReference type="EMBL" id="CP091508">
    <property type="protein sequence ID" value="UOO81848.1"/>
    <property type="molecule type" value="Genomic_DNA"/>
</dbReference>
<dbReference type="SFLD" id="SFLDS00019">
    <property type="entry name" value="Glutathione_Transferase_(cytos"/>
    <property type="match status" value="1"/>
</dbReference>
<feature type="domain" description="GST C-terminal" evidence="3">
    <location>
        <begin position="87"/>
        <end position="222"/>
    </location>
</feature>
<dbReference type="PANTHER" id="PTHR44051">
    <property type="entry name" value="GLUTATHIONE S-TRANSFERASE-RELATED"/>
    <property type="match status" value="1"/>
</dbReference>
<dbReference type="PROSITE" id="PS50404">
    <property type="entry name" value="GST_NTER"/>
    <property type="match status" value="1"/>
</dbReference>
<evidence type="ECO:0000313" key="4">
    <source>
        <dbReference type="EMBL" id="UOO81848.1"/>
    </source>
</evidence>
<keyword evidence="5" id="KW-1185">Reference proteome</keyword>
<evidence type="ECO:0000259" key="3">
    <source>
        <dbReference type="PROSITE" id="PS50405"/>
    </source>
</evidence>
<accession>A0ABY4DSH5</accession>
<dbReference type="Pfam" id="PF02798">
    <property type="entry name" value="GST_N"/>
    <property type="match status" value="1"/>
</dbReference>
<gene>
    <name evidence="4" type="ORF">LVJ83_13235</name>
</gene>
<dbReference type="SUPFAM" id="SSF47616">
    <property type="entry name" value="GST C-terminal domain-like"/>
    <property type="match status" value="1"/>
</dbReference>
<evidence type="ECO:0000256" key="1">
    <source>
        <dbReference type="RuleBase" id="RU003494"/>
    </source>
</evidence>
<dbReference type="CDD" id="cd03046">
    <property type="entry name" value="GST_N_GTT1_like"/>
    <property type="match status" value="1"/>
</dbReference>
<dbReference type="PANTHER" id="PTHR44051:SF9">
    <property type="entry name" value="GLUTATHIONE S-TRANSFERASE 1"/>
    <property type="match status" value="1"/>
</dbReference>
<dbReference type="Proteomes" id="UP000829817">
    <property type="component" value="Chromosome"/>
</dbReference>
<comment type="similarity">
    <text evidence="1">Belongs to the GST superfamily.</text>
</comment>
<dbReference type="InterPro" id="IPR040079">
    <property type="entry name" value="Glutathione_S-Trfase"/>
</dbReference>
<dbReference type="InterPro" id="IPR036282">
    <property type="entry name" value="Glutathione-S-Trfase_C_sf"/>
</dbReference>
<dbReference type="SFLD" id="SFLDG01150">
    <property type="entry name" value="Main.1:_Beta-like"/>
    <property type="match status" value="1"/>
</dbReference>
<dbReference type="InterPro" id="IPR004045">
    <property type="entry name" value="Glutathione_S-Trfase_N"/>
</dbReference>
<sequence>MLTLHALAQSRSLRIVWLLELLGADYTLQQHERHPDTLLAPAALKNIHPLGKAPVLQDGDLILAESGAITDYLIQTYGGGRLMPAPGSADYWAYQRWLHYAEASLMPLMLMALVFRKIDSAPMPFFVKPVAKKISARARQSFIEPQTALHLRYVDHELAGRRWLMGDDISGADIMMSYPLQAAAVRFDVAAYPHISAYLQRIEEDEAYRRALTKAGSPMLAAV</sequence>
<dbReference type="RefSeq" id="WP_244785111.1">
    <property type="nucleotide sequence ID" value="NZ_CP091508.1"/>
</dbReference>
<dbReference type="Gene3D" id="1.20.1050.10">
    <property type="match status" value="1"/>
</dbReference>
<dbReference type="InterPro" id="IPR004046">
    <property type="entry name" value="GST_C"/>
</dbReference>
<dbReference type="CDD" id="cd03189">
    <property type="entry name" value="GST_C_GTT1_like"/>
    <property type="match status" value="1"/>
</dbReference>
<evidence type="ECO:0000259" key="2">
    <source>
        <dbReference type="PROSITE" id="PS50404"/>
    </source>
</evidence>